<evidence type="ECO:0000256" key="10">
    <source>
        <dbReference type="PROSITE-ProRule" id="PRU01193"/>
    </source>
</evidence>
<evidence type="ECO:0000259" key="12">
    <source>
        <dbReference type="PROSITE" id="PS51371"/>
    </source>
</evidence>
<gene>
    <name evidence="14" type="primary">tlyC</name>
    <name evidence="14" type="ORF">DTO96_100876</name>
</gene>
<dbReference type="AlphaFoldDB" id="A0A345D9W8"/>
<sequence>MEDLPLSAQIGILIGLLALSGFFAMSETAMMALNRFRLRHLVKQGNRAAIRTQGLLNQTERLLGVLSIGNNVINTVAATLSTSIAINSFKNNEWAVTIAAGIISFAIIVFSELTPKVLGASFPEKIALPASFILKPLLTLIYPAVWLLNVFVSGLLGIFRIKTNSGEEETLSSEELRALVIDQSRFMPKKHKSILVNLFDLESIEVNDLMTPRSRVEALDINDPIDKILHQLVTCYHNKLPVYDGEINNILGIFHIRKALHHLEDGSLTHEEIRSNLSKPYFVPSETAIFEQLQHFQEDQQRLGIVVDEYSEVLGLLTMEDIIEEMVGEFTSAAPNARSHTAWDQNGQTVLDASMPLRQVNRRLQLSFPLDGPKTLNGLILEELQDIPDAQVSLRVAGCTMEVLQVDEHGVRSVRLFKPKV</sequence>
<proteinExistence type="inferred from homology"/>
<dbReference type="InterPro" id="IPR044751">
    <property type="entry name" value="Ion_transp-like_CBS"/>
</dbReference>
<evidence type="ECO:0000256" key="5">
    <source>
        <dbReference type="ARBA" id="ARBA00022737"/>
    </source>
</evidence>
<keyword evidence="8 10" id="KW-0472">Membrane</keyword>
<feature type="domain" description="CBS" evidence="12">
    <location>
        <begin position="273"/>
        <end position="332"/>
    </location>
</feature>
<dbReference type="EMBL" id="CP031124">
    <property type="protein sequence ID" value="AXF85156.1"/>
    <property type="molecule type" value="Genomic_DNA"/>
</dbReference>
<dbReference type="InterPro" id="IPR036318">
    <property type="entry name" value="FAD-bd_PCMH-like_sf"/>
</dbReference>
<dbReference type="Gene3D" id="3.30.465.10">
    <property type="match status" value="1"/>
</dbReference>
<keyword evidence="7 9" id="KW-0129">CBS domain</keyword>
<dbReference type="InterPro" id="IPR002550">
    <property type="entry name" value="CNNM"/>
</dbReference>
<evidence type="ECO:0000256" key="4">
    <source>
        <dbReference type="ARBA" id="ARBA00022692"/>
    </source>
</evidence>
<accession>A0A345D9W8</accession>
<keyword evidence="3" id="KW-1003">Cell membrane</keyword>
<comment type="subcellular location">
    <subcellularLocation>
        <location evidence="1">Cell membrane</location>
        <topology evidence="1">Multi-pass membrane protein</topology>
    </subcellularLocation>
</comment>
<dbReference type="InterPro" id="IPR046342">
    <property type="entry name" value="CBS_dom_sf"/>
</dbReference>
<feature type="transmembrane region" description="Helical" evidence="11">
    <location>
        <begin position="133"/>
        <end position="159"/>
    </location>
</feature>
<dbReference type="Gene3D" id="3.10.580.10">
    <property type="entry name" value="CBS-domain"/>
    <property type="match status" value="1"/>
</dbReference>
<dbReference type="GO" id="GO:0050660">
    <property type="term" value="F:flavin adenine dinucleotide binding"/>
    <property type="evidence" value="ECO:0007669"/>
    <property type="project" value="InterPro"/>
</dbReference>
<dbReference type="PROSITE" id="PS51846">
    <property type="entry name" value="CNNM"/>
    <property type="match status" value="1"/>
</dbReference>
<dbReference type="Pfam" id="PF03471">
    <property type="entry name" value="CorC_HlyC"/>
    <property type="match status" value="1"/>
</dbReference>
<evidence type="ECO:0000256" key="3">
    <source>
        <dbReference type="ARBA" id="ARBA00022475"/>
    </source>
</evidence>
<dbReference type="SUPFAM" id="SSF54631">
    <property type="entry name" value="CBS-domain pair"/>
    <property type="match status" value="1"/>
</dbReference>
<evidence type="ECO:0000256" key="7">
    <source>
        <dbReference type="ARBA" id="ARBA00023122"/>
    </source>
</evidence>
<dbReference type="CDD" id="cd04590">
    <property type="entry name" value="CBS_pair_CorC_HlyC_assoc"/>
    <property type="match status" value="1"/>
</dbReference>
<dbReference type="SMART" id="SM01091">
    <property type="entry name" value="CorC_HlyC"/>
    <property type="match status" value="1"/>
</dbReference>
<reference evidence="15" key="1">
    <citation type="submission" date="2018-07" db="EMBL/GenBank/DDBJ databases">
        <authorList>
            <person name="Kim H."/>
        </authorList>
    </citation>
    <scope>NUCLEOTIDE SEQUENCE [LARGE SCALE GENOMIC DNA]</scope>
    <source>
        <strain evidence="15">F02</strain>
    </source>
</reference>
<comment type="similarity">
    <text evidence="2">Belongs to the UPF0053 family.</text>
</comment>
<dbReference type="InterPro" id="IPR016169">
    <property type="entry name" value="FAD-bd_PCMH_sub2"/>
</dbReference>
<evidence type="ECO:0000259" key="13">
    <source>
        <dbReference type="PROSITE" id="PS51846"/>
    </source>
</evidence>
<keyword evidence="5" id="KW-0677">Repeat</keyword>
<name>A0A345D9W8_9BURK</name>
<dbReference type="InterPro" id="IPR000644">
    <property type="entry name" value="CBS_dom"/>
</dbReference>
<dbReference type="RefSeq" id="WP_114562385.1">
    <property type="nucleotide sequence ID" value="NZ_CP031124.1"/>
</dbReference>
<dbReference type="KEGG" id="hyf:DTO96_100876"/>
<feature type="transmembrane region" description="Helical" evidence="11">
    <location>
        <begin position="6"/>
        <end position="33"/>
    </location>
</feature>
<evidence type="ECO:0000256" key="2">
    <source>
        <dbReference type="ARBA" id="ARBA00006337"/>
    </source>
</evidence>
<protein>
    <submittedName>
        <fullName evidence="14">Hemolysin C</fullName>
    </submittedName>
</protein>
<evidence type="ECO:0000313" key="14">
    <source>
        <dbReference type="EMBL" id="AXF85156.1"/>
    </source>
</evidence>
<evidence type="ECO:0000313" key="15">
    <source>
        <dbReference type="Proteomes" id="UP000252182"/>
    </source>
</evidence>
<dbReference type="SUPFAM" id="SSF56176">
    <property type="entry name" value="FAD-binding/transporter-associated domain-like"/>
    <property type="match status" value="1"/>
</dbReference>
<evidence type="ECO:0000256" key="1">
    <source>
        <dbReference type="ARBA" id="ARBA00004651"/>
    </source>
</evidence>
<dbReference type="OrthoDB" id="9797674at2"/>
<feature type="transmembrane region" description="Helical" evidence="11">
    <location>
        <begin position="94"/>
        <end position="113"/>
    </location>
</feature>
<dbReference type="InterPro" id="IPR005170">
    <property type="entry name" value="Transptr-assoc_dom"/>
</dbReference>
<keyword evidence="6 10" id="KW-1133">Transmembrane helix</keyword>
<dbReference type="PANTHER" id="PTHR22777:SF32">
    <property type="entry name" value="UPF0053 INNER MEMBRANE PROTEIN YFJD"/>
    <property type="match status" value="1"/>
</dbReference>
<dbReference type="Pfam" id="PF00571">
    <property type="entry name" value="CBS"/>
    <property type="match status" value="1"/>
</dbReference>
<evidence type="ECO:0000256" key="9">
    <source>
        <dbReference type="PROSITE-ProRule" id="PRU00703"/>
    </source>
</evidence>
<dbReference type="PROSITE" id="PS51371">
    <property type="entry name" value="CBS"/>
    <property type="match status" value="2"/>
</dbReference>
<feature type="domain" description="CBS" evidence="12">
    <location>
        <begin position="210"/>
        <end position="272"/>
    </location>
</feature>
<dbReference type="Proteomes" id="UP000252182">
    <property type="component" value="Chromosome"/>
</dbReference>
<evidence type="ECO:0000256" key="8">
    <source>
        <dbReference type="ARBA" id="ARBA00023136"/>
    </source>
</evidence>
<keyword evidence="4 10" id="KW-0812">Transmembrane</keyword>
<evidence type="ECO:0000256" key="6">
    <source>
        <dbReference type="ARBA" id="ARBA00022989"/>
    </source>
</evidence>
<feature type="domain" description="CNNM transmembrane" evidence="13">
    <location>
        <begin position="2"/>
        <end position="200"/>
    </location>
</feature>
<keyword evidence="15" id="KW-1185">Reference proteome</keyword>
<organism evidence="14 15">
    <name type="scientific">Ephemeroptericola cinctiostellae</name>
    <dbReference type="NCBI Taxonomy" id="2268024"/>
    <lineage>
        <taxon>Bacteria</taxon>
        <taxon>Pseudomonadati</taxon>
        <taxon>Pseudomonadota</taxon>
        <taxon>Betaproteobacteria</taxon>
        <taxon>Burkholderiales</taxon>
        <taxon>Burkholderiaceae</taxon>
        <taxon>Ephemeroptericola</taxon>
    </lineage>
</organism>
<dbReference type="GO" id="GO:0005886">
    <property type="term" value="C:plasma membrane"/>
    <property type="evidence" value="ECO:0007669"/>
    <property type="project" value="UniProtKB-SubCell"/>
</dbReference>
<dbReference type="Pfam" id="PF01595">
    <property type="entry name" value="CNNM"/>
    <property type="match status" value="1"/>
</dbReference>
<evidence type="ECO:0000256" key="11">
    <source>
        <dbReference type="SAM" id="Phobius"/>
    </source>
</evidence>
<dbReference type="PANTHER" id="PTHR22777">
    <property type="entry name" value="HEMOLYSIN-RELATED"/>
    <property type="match status" value="1"/>
</dbReference>